<keyword evidence="2" id="KW-1185">Reference proteome</keyword>
<name>A0A1S3HC12_LINAN</name>
<protein>
    <submittedName>
        <fullName evidence="3">Uncharacterized protein LOC106153931</fullName>
    </submittedName>
</protein>
<reference evidence="3" key="1">
    <citation type="submission" date="2025-08" db="UniProtKB">
        <authorList>
            <consortium name="RefSeq"/>
        </authorList>
    </citation>
    <scope>IDENTIFICATION</scope>
    <source>
        <tissue evidence="3">Gonads</tissue>
    </source>
</reference>
<dbReference type="OrthoDB" id="10040445at2759"/>
<dbReference type="KEGG" id="lak:106153931"/>
<sequence>MVIYKVVRFGCREKSNISMLVRVLFRGPEILYGTHCWGALLTKTASRPLFQLSRSISSHPISRFPVPERSKLPEDIQEQMDEVEEKSGFLPNVFKALAYRPDEFRAFFSYYDAVMNREGSKLSKADKEMIIVATSAANNCLYCVVAHGALHRIYSKNPIQSDQVAVNWRCSDIDDRQKAILEFAIDVCQARPITEQHFEELANHGLSKEDAWDIGSIAALFALSNRMAHVTAMRPNDEFYLMGRVKKEKSK</sequence>
<dbReference type="InParanoid" id="A0A1S3HC12"/>
<dbReference type="SUPFAM" id="SSF69118">
    <property type="entry name" value="AhpD-like"/>
    <property type="match status" value="1"/>
</dbReference>
<dbReference type="PANTHER" id="PTHR35446:SF2">
    <property type="entry name" value="CARBOXYMUCONOLACTONE DECARBOXYLASE-LIKE DOMAIN-CONTAINING PROTEIN"/>
    <property type="match status" value="1"/>
</dbReference>
<dbReference type="Proteomes" id="UP000085678">
    <property type="component" value="Unplaced"/>
</dbReference>
<dbReference type="GO" id="GO:0051920">
    <property type="term" value="F:peroxiredoxin activity"/>
    <property type="evidence" value="ECO:0007669"/>
    <property type="project" value="InterPro"/>
</dbReference>
<dbReference type="AlphaFoldDB" id="A0A1S3HC12"/>
<dbReference type="InterPro" id="IPR004675">
    <property type="entry name" value="AhpD_core"/>
</dbReference>
<proteinExistence type="predicted"/>
<evidence type="ECO:0000259" key="1">
    <source>
        <dbReference type="Pfam" id="PF02627"/>
    </source>
</evidence>
<dbReference type="GeneID" id="106153931"/>
<dbReference type="NCBIfam" id="TIGR00778">
    <property type="entry name" value="ahpD_dom"/>
    <property type="match status" value="1"/>
</dbReference>
<evidence type="ECO:0000313" key="2">
    <source>
        <dbReference type="Proteomes" id="UP000085678"/>
    </source>
</evidence>
<accession>A0A1S3HC12</accession>
<dbReference type="RefSeq" id="XP_013383535.1">
    <property type="nucleotide sequence ID" value="XM_013528081.2"/>
</dbReference>
<gene>
    <name evidence="3" type="primary">LOC106153931</name>
</gene>
<organism evidence="2 3">
    <name type="scientific">Lingula anatina</name>
    <name type="common">Brachiopod</name>
    <name type="synonym">Lingula unguis</name>
    <dbReference type="NCBI Taxonomy" id="7574"/>
    <lineage>
        <taxon>Eukaryota</taxon>
        <taxon>Metazoa</taxon>
        <taxon>Spiralia</taxon>
        <taxon>Lophotrochozoa</taxon>
        <taxon>Brachiopoda</taxon>
        <taxon>Linguliformea</taxon>
        <taxon>Lingulata</taxon>
        <taxon>Lingulida</taxon>
        <taxon>Linguloidea</taxon>
        <taxon>Lingulidae</taxon>
        <taxon>Lingula</taxon>
    </lineage>
</organism>
<feature type="domain" description="Carboxymuconolactone decarboxylase-like" evidence="1">
    <location>
        <begin position="101"/>
        <end position="149"/>
    </location>
</feature>
<dbReference type="PANTHER" id="PTHR35446">
    <property type="entry name" value="SI:CH211-175M2.5"/>
    <property type="match status" value="1"/>
</dbReference>
<dbReference type="InterPro" id="IPR029032">
    <property type="entry name" value="AhpD-like"/>
</dbReference>
<dbReference type="Pfam" id="PF02627">
    <property type="entry name" value="CMD"/>
    <property type="match status" value="1"/>
</dbReference>
<dbReference type="NCBIfam" id="TIGR01926">
    <property type="entry name" value="peroxid_rel"/>
    <property type="match status" value="1"/>
</dbReference>
<dbReference type="InterPro" id="IPR010195">
    <property type="entry name" value="Uncharacterised_peroxidase-rel"/>
</dbReference>
<dbReference type="Gene3D" id="1.20.1290.10">
    <property type="entry name" value="AhpD-like"/>
    <property type="match status" value="1"/>
</dbReference>
<dbReference type="InterPro" id="IPR003779">
    <property type="entry name" value="CMD-like"/>
</dbReference>
<evidence type="ECO:0000313" key="3">
    <source>
        <dbReference type="RefSeq" id="XP_013383535.1"/>
    </source>
</evidence>
<dbReference type="Gene3D" id="1.20.5.810">
    <property type="entry name" value="AhpD-like"/>
    <property type="match status" value="1"/>
</dbReference>